<protein>
    <submittedName>
        <fullName evidence="1">Uncharacterized protein</fullName>
    </submittedName>
</protein>
<sequence length="803" mass="85629">MSPNTPENIAYMTHSLYDTFAAGQTGSTSSPPCHPTLSTSPPPSNVPEVRTKCRGKTYVCYSNSATASLTDSRQSSSTLGAKTSPRNLRSSGDTSSIAPGTGQAISLSFPITSATNNVGYLQHTETDSASVSASTHSDTESNTDTFTGSNVGSSSSSTYSPTSSTNTWSNSNTYSESASQITTFSDSHPSVTHSADPTSFIVRTSSSYLAGSSTTKEYTSTVVFTFTSTYSGQTYATTVLSTAVLSTQGVIQQQRGLSQSPGSIAGITLGVFGTLLFATLWIFCTRRRQRRLNALVHEAAEMRFSGTTERGPLDTEIDGAGVVAPRAMEERYAGLLLALNSDSFQGAHHSRQFNEDIPRQGQEDARGSSPTLPIHSLPPPPPFYLPPPSAYIPPEYHGGRARRQTSPGPDAGAWLGGHSISHSSGSNSQTSYPSDEPLLVGRIGSTSSHTHGHTYSTGLGSAFGSPETSLHGHSVLQSASSHGALLRPSSFGSSNMEPYSSSSHGASSHGLRSISSHGVLNAASFITFGIDKKRSRMSDTPTSPRGKPSRISHSSSSVRGSERGSPGRNGESVDERSVGSVRAFLGRLRGGRMSPSGTVTSDRNIQSISDVNFPPVVPNMPHEAYPGSALETQSENSRENSRRRTRRSFVLSNPDPQPQSPYPLDNISDHQAEASFIPNTALDPTTTRCPSPWPWLPYSNNLNMSMPSNAWPMPSPAFTEDSRPAEGLLHPRLRENEREPGEGGRSVASLRDFEDYSRPISGLINNRMYSTTTFTTEDTQRGVVASSHGSFVDPEEHSDSANI</sequence>
<proteinExistence type="predicted"/>
<evidence type="ECO:0000313" key="2">
    <source>
        <dbReference type="Proteomes" id="UP000790377"/>
    </source>
</evidence>
<dbReference type="EMBL" id="MU267647">
    <property type="protein sequence ID" value="KAH7912642.1"/>
    <property type="molecule type" value="Genomic_DNA"/>
</dbReference>
<dbReference type="Proteomes" id="UP000790377">
    <property type="component" value="Unassembled WGS sequence"/>
</dbReference>
<keyword evidence="2" id="KW-1185">Reference proteome</keyword>
<name>A0ACB8AHD5_9AGAM</name>
<accession>A0ACB8AHD5</accession>
<reference evidence="1" key="1">
    <citation type="journal article" date="2021" name="New Phytol.">
        <title>Evolutionary innovations through gain and loss of genes in the ectomycorrhizal Boletales.</title>
        <authorList>
            <person name="Wu G."/>
            <person name="Miyauchi S."/>
            <person name="Morin E."/>
            <person name="Kuo A."/>
            <person name="Drula E."/>
            <person name="Varga T."/>
            <person name="Kohler A."/>
            <person name="Feng B."/>
            <person name="Cao Y."/>
            <person name="Lipzen A."/>
            <person name="Daum C."/>
            <person name="Hundley H."/>
            <person name="Pangilinan J."/>
            <person name="Johnson J."/>
            <person name="Barry K."/>
            <person name="LaButti K."/>
            <person name="Ng V."/>
            <person name="Ahrendt S."/>
            <person name="Min B."/>
            <person name="Choi I.G."/>
            <person name="Park H."/>
            <person name="Plett J.M."/>
            <person name="Magnuson J."/>
            <person name="Spatafora J.W."/>
            <person name="Nagy L.G."/>
            <person name="Henrissat B."/>
            <person name="Grigoriev I.V."/>
            <person name="Yang Z.L."/>
            <person name="Xu J."/>
            <person name="Martin F.M."/>
        </authorList>
    </citation>
    <scope>NUCLEOTIDE SEQUENCE</scope>
    <source>
        <strain evidence="1">ATCC 28755</strain>
    </source>
</reference>
<organism evidence="1 2">
    <name type="scientific">Hygrophoropsis aurantiaca</name>
    <dbReference type="NCBI Taxonomy" id="72124"/>
    <lineage>
        <taxon>Eukaryota</taxon>
        <taxon>Fungi</taxon>
        <taxon>Dikarya</taxon>
        <taxon>Basidiomycota</taxon>
        <taxon>Agaricomycotina</taxon>
        <taxon>Agaricomycetes</taxon>
        <taxon>Agaricomycetidae</taxon>
        <taxon>Boletales</taxon>
        <taxon>Coniophorineae</taxon>
        <taxon>Hygrophoropsidaceae</taxon>
        <taxon>Hygrophoropsis</taxon>
    </lineage>
</organism>
<gene>
    <name evidence="1" type="ORF">BJ138DRAFT_1147950</name>
</gene>
<comment type="caution">
    <text evidence="1">The sequence shown here is derived from an EMBL/GenBank/DDBJ whole genome shotgun (WGS) entry which is preliminary data.</text>
</comment>
<evidence type="ECO:0000313" key="1">
    <source>
        <dbReference type="EMBL" id="KAH7912642.1"/>
    </source>
</evidence>